<evidence type="ECO:0000256" key="2">
    <source>
        <dbReference type="ARBA" id="ARBA00013729"/>
    </source>
</evidence>
<feature type="domain" description="Transcription elongation factor GreA/GreB N-terminal" evidence="10">
    <location>
        <begin position="6"/>
        <end position="76"/>
    </location>
</feature>
<dbReference type="NCBIfam" id="NF001263">
    <property type="entry name" value="PRK00226.1-4"/>
    <property type="match status" value="1"/>
</dbReference>
<dbReference type="GO" id="GO:0006354">
    <property type="term" value="P:DNA-templated transcription elongation"/>
    <property type="evidence" value="ECO:0007669"/>
    <property type="project" value="TreeGrafter"/>
</dbReference>
<keyword evidence="5 8" id="KW-0804">Transcription</keyword>
<comment type="function">
    <text evidence="6 8">Necessary for efficient RNA polymerase transcription elongation past template-encoded arresting sites. The arresting sites in DNA have the property of trapping a certain fraction of elongating RNA polymerases that pass through, resulting in locked ternary complexes. Cleavage of the nascent transcript by cleavage factors such as GreA or GreB allows the resumption of elongation from the new 3'terminus. GreA releases sequences of 2 to 3 nucleotides.</text>
</comment>
<evidence type="ECO:0000256" key="3">
    <source>
        <dbReference type="ARBA" id="ARBA00023015"/>
    </source>
</evidence>
<dbReference type="InterPro" id="IPR028624">
    <property type="entry name" value="Tscrpt_elong_fac_GreA/B"/>
</dbReference>
<keyword evidence="4 8" id="KW-0238">DNA-binding</keyword>
<dbReference type="GO" id="GO:0003677">
    <property type="term" value="F:DNA binding"/>
    <property type="evidence" value="ECO:0007669"/>
    <property type="project" value="UniProtKB-UniRule"/>
</dbReference>
<dbReference type="InterPro" id="IPR036953">
    <property type="entry name" value="GreA/GreB_C_sf"/>
</dbReference>
<dbReference type="Gene3D" id="1.10.287.180">
    <property type="entry name" value="Transcription elongation factor, GreA/GreB, N-terminal domain"/>
    <property type="match status" value="1"/>
</dbReference>
<dbReference type="InterPro" id="IPR036805">
    <property type="entry name" value="Tscrpt_elong_fac_GreA/B_N_sf"/>
</dbReference>
<dbReference type="InterPro" id="IPR023459">
    <property type="entry name" value="Tscrpt_elong_fac_GreA/B_fam"/>
</dbReference>
<comment type="caution">
    <text evidence="11">The sequence shown here is derived from an EMBL/GenBank/DDBJ whole genome shotgun (WGS) entry which is preliminary data.</text>
</comment>
<dbReference type="InterPro" id="IPR022691">
    <property type="entry name" value="Tscrpt_elong_fac_GreA/B_N"/>
</dbReference>
<sequence>MSAKKILLTKEWLAEIQTELTFLKEEKRLIVAEKLKEAISYWDLSENSEYEDARNEQAQVELKILELEDILKNYEIVDNNKDNWKKERKVNIWNTVKIMHVSDNHKWDTVSYKIVGTTESDIYENKISNESPIGKALLWHVVWDIVSVKSPAGVFEYEILELK</sequence>
<protein>
    <recommendedName>
        <fullName evidence="2 8">Transcription elongation factor GreA</fullName>
    </recommendedName>
    <alternativeName>
        <fullName evidence="7 8">Transcript cleavage factor GreA</fullName>
    </alternativeName>
</protein>
<dbReference type="PANTHER" id="PTHR30437:SF4">
    <property type="entry name" value="TRANSCRIPTION ELONGATION FACTOR GREA"/>
    <property type="match status" value="1"/>
</dbReference>
<dbReference type="InterPro" id="IPR001437">
    <property type="entry name" value="Tscrpt_elong_fac_GreA/B_C"/>
</dbReference>
<dbReference type="SUPFAM" id="SSF54534">
    <property type="entry name" value="FKBP-like"/>
    <property type="match status" value="1"/>
</dbReference>
<evidence type="ECO:0000256" key="7">
    <source>
        <dbReference type="ARBA" id="ARBA00030776"/>
    </source>
</evidence>
<dbReference type="Gene3D" id="3.10.50.30">
    <property type="entry name" value="Transcription elongation factor, GreA/GreB, C-terminal domain"/>
    <property type="match status" value="1"/>
</dbReference>
<evidence type="ECO:0000256" key="8">
    <source>
        <dbReference type="HAMAP-Rule" id="MF_00105"/>
    </source>
</evidence>
<accession>K2FCJ8</accession>
<keyword evidence="3 8" id="KW-0805">Transcription regulation</keyword>
<name>K2FCJ8_9BACT</name>
<evidence type="ECO:0000259" key="10">
    <source>
        <dbReference type="Pfam" id="PF03449"/>
    </source>
</evidence>
<dbReference type="Pfam" id="PF01272">
    <property type="entry name" value="GreA_GreB"/>
    <property type="match status" value="1"/>
</dbReference>
<dbReference type="SUPFAM" id="SSF46557">
    <property type="entry name" value="GreA transcript cleavage protein, N-terminal domain"/>
    <property type="match status" value="1"/>
</dbReference>
<organism evidence="11">
    <name type="scientific">uncultured bacterium</name>
    <name type="common">gcode 4</name>
    <dbReference type="NCBI Taxonomy" id="1234023"/>
    <lineage>
        <taxon>Bacteria</taxon>
        <taxon>environmental samples</taxon>
    </lineage>
</organism>
<dbReference type="FunFam" id="1.10.287.180:FF:000001">
    <property type="entry name" value="Transcription elongation factor GreA"/>
    <property type="match status" value="1"/>
</dbReference>
<dbReference type="GO" id="GO:0032784">
    <property type="term" value="P:regulation of DNA-templated transcription elongation"/>
    <property type="evidence" value="ECO:0007669"/>
    <property type="project" value="UniProtKB-UniRule"/>
</dbReference>
<dbReference type="AlphaFoldDB" id="K2FCJ8"/>
<evidence type="ECO:0000256" key="5">
    <source>
        <dbReference type="ARBA" id="ARBA00023163"/>
    </source>
</evidence>
<gene>
    <name evidence="8" type="primary">greA</name>
    <name evidence="11" type="ORF">ACD_3C00013G0009</name>
</gene>
<dbReference type="EMBL" id="AMFJ01000287">
    <property type="protein sequence ID" value="EKE28796.1"/>
    <property type="molecule type" value="Genomic_DNA"/>
</dbReference>
<evidence type="ECO:0000256" key="6">
    <source>
        <dbReference type="ARBA" id="ARBA00024916"/>
    </source>
</evidence>
<dbReference type="PIRSF" id="PIRSF006092">
    <property type="entry name" value="GreA_GreB"/>
    <property type="match status" value="1"/>
</dbReference>
<proteinExistence type="inferred from homology"/>
<evidence type="ECO:0000256" key="1">
    <source>
        <dbReference type="ARBA" id="ARBA00008213"/>
    </source>
</evidence>
<dbReference type="HAMAP" id="MF_00105">
    <property type="entry name" value="GreA_GreB"/>
    <property type="match status" value="1"/>
</dbReference>
<feature type="coiled-coil region" evidence="8">
    <location>
        <begin position="13"/>
        <end position="87"/>
    </location>
</feature>
<feature type="domain" description="Transcription elongation factor GreA/GreB C-terminal" evidence="9">
    <location>
        <begin position="87"/>
        <end position="162"/>
    </location>
</feature>
<evidence type="ECO:0000313" key="11">
    <source>
        <dbReference type="EMBL" id="EKE28796.1"/>
    </source>
</evidence>
<dbReference type="GO" id="GO:0070063">
    <property type="term" value="F:RNA polymerase binding"/>
    <property type="evidence" value="ECO:0007669"/>
    <property type="project" value="InterPro"/>
</dbReference>
<dbReference type="Pfam" id="PF03449">
    <property type="entry name" value="GreA_GreB_N"/>
    <property type="match status" value="1"/>
</dbReference>
<comment type="similarity">
    <text evidence="1 8">Belongs to the GreA/GreB family.</text>
</comment>
<evidence type="ECO:0000259" key="9">
    <source>
        <dbReference type="Pfam" id="PF01272"/>
    </source>
</evidence>
<evidence type="ECO:0000256" key="4">
    <source>
        <dbReference type="ARBA" id="ARBA00023125"/>
    </source>
</evidence>
<reference evidence="11" key="1">
    <citation type="journal article" date="2012" name="Science">
        <title>Fermentation, hydrogen, and sulfur metabolism in multiple uncultivated bacterial phyla.</title>
        <authorList>
            <person name="Wrighton K.C."/>
            <person name="Thomas B.C."/>
            <person name="Sharon I."/>
            <person name="Miller C.S."/>
            <person name="Castelle C.J."/>
            <person name="VerBerkmoes N.C."/>
            <person name="Wilkins M.J."/>
            <person name="Hettich R.L."/>
            <person name="Lipton M.S."/>
            <person name="Williams K.H."/>
            <person name="Long P.E."/>
            <person name="Banfield J.F."/>
        </authorList>
    </citation>
    <scope>NUCLEOTIDE SEQUENCE [LARGE SCALE GENOMIC DNA]</scope>
</reference>
<dbReference type="PANTHER" id="PTHR30437">
    <property type="entry name" value="TRANSCRIPTION ELONGATION FACTOR GREA"/>
    <property type="match status" value="1"/>
</dbReference>
<keyword evidence="8" id="KW-0175">Coiled coil</keyword>